<evidence type="ECO:0000256" key="2">
    <source>
        <dbReference type="ARBA" id="ARBA00022448"/>
    </source>
</evidence>
<dbReference type="PANTHER" id="PTHR30509">
    <property type="entry name" value="P-HYDROXYBENZOIC ACID EFFLUX PUMP SUBUNIT-RELATED"/>
    <property type="match status" value="1"/>
</dbReference>
<name>A0ABP8V7N7_9GAMM</name>
<keyword evidence="5 7" id="KW-1133">Transmembrane helix</keyword>
<keyword evidence="6 7" id="KW-0472">Membrane</keyword>
<dbReference type="Proteomes" id="UP001500604">
    <property type="component" value="Unassembled WGS sequence"/>
</dbReference>
<accession>A0ABP8V7N7</accession>
<gene>
    <name evidence="8" type="ORF">GCM10023116_40950</name>
</gene>
<reference evidence="9" key="1">
    <citation type="journal article" date="2019" name="Int. J. Syst. Evol. Microbiol.">
        <title>The Global Catalogue of Microorganisms (GCM) 10K type strain sequencing project: providing services to taxonomists for standard genome sequencing and annotation.</title>
        <authorList>
            <consortium name="The Broad Institute Genomics Platform"/>
            <consortium name="The Broad Institute Genome Sequencing Center for Infectious Disease"/>
            <person name="Wu L."/>
            <person name="Ma J."/>
        </authorList>
    </citation>
    <scope>NUCLEOTIDE SEQUENCE [LARGE SCALE GENOMIC DNA]</scope>
    <source>
        <strain evidence="9">JCM 17805</strain>
    </source>
</reference>
<dbReference type="InterPro" id="IPR006726">
    <property type="entry name" value="PHBA_efflux_AaeB/fusaric-R"/>
</dbReference>
<evidence type="ECO:0000256" key="5">
    <source>
        <dbReference type="ARBA" id="ARBA00022989"/>
    </source>
</evidence>
<evidence type="ECO:0000256" key="7">
    <source>
        <dbReference type="SAM" id="Phobius"/>
    </source>
</evidence>
<evidence type="ECO:0000313" key="8">
    <source>
        <dbReference type="EMBL" id="GAA4651811.1"/>
    </source>
</evidence>
<evidence type="ECO:0008006" key="10">
    <source>
        <dbReference type="Google" id="ProtNLM"/>
    </source>
</evidence>
<keyword evidence="4 7" id="KW-0812">Transmembrane</keyword>
<evidence type="ECO:0000256" key="1">
    <source>
        <dbReference type="ARBA" id="ARBA00004651"/>
    </source>
</evidence>
<dbReference type="Pfam" id="PF04632">
    <property type="entry name" value="FUSC"/>
    <property type="match status" value="1"/>
</dbReference>
<evidence type="ECO:0000256" key="6">
    <source>
        <dbReference type="ARBA" id="ARBA00023136"/>
    </source>
</evidence>
<comment type="caution">
    <text evidence="8">The sequence shown here is derived from an EMBL/GenBank/DDBJ whole genome shotgun (WGS) entry which is preliminary data.</text>
</comment>
<feature type="transmembrane region" description="Helical" evidence="7">
    <location>
        <begin position="420"/>
        <end position="438"/>
    </location>
</feature>
<feature type="transmembrane region" description="Helical" evidence="7">
    <location>
        <begin position="473"/>
        <end position="491"/>
    </location>
</feature>
<keyword evidence="9" id="KW-1185">Reference proteome</keyword>
<feature type="transmembrane region" description="Helical" evidence="7">
    <location>
        <begin position="368"/>
        <end position="390"/>
    </location>
</feature>
<feature type="transmembrane region" description="Helical" evidence="7">
    <location>
        <begin position="33"/>
        <end position="51"/>
    </location>
</feature>
<feature type="transmembrane region" description="Helical" evidence="7">
    <location>
        <begin position="58"/>
        <end position="74"/>
    </location>
</feature>
<dbReference type="PANTHER" id="PTHR30509:SF9">
    <property type="entry name" value="MULTIDRUG RESISTANCE PROTEIN MDTO"/>
    <property type="match status" value="1"/>
</dbReference>
<sequence length="661" mass="75683">MLFNNRIKSALKTALAMVLAYGLALSFGWDKPMWAGFAVAFISLSTTGLTVNKGLLRFLGTLAGILCSLTILALLTSNRWQLIAGLSVIVGFSTYMTGGASKQYFWRMTGFVTIVITFYAIAYDLNDIKTFNLAILRIQETALGIITYTVVTVVLWPKSTYQDLLAETRQLVAAQNRLQSAYYRLLSQPIPLTDIEALRKQELDALNRFGELLEGAESDSYPVMEKKRQWRCFHQQSRELHRQLESWRECLTMADMHHFLASIPNLPAFEQAQHQLAENRTAIWETNRDISIPSFLLPPLYDQQTDSAGDKRQSIGEHLLYKRMCDTIMLNRQLLILSMDIRNQKTKPLPETDIQAVPKNQSLALDHFRLAAALRVIVIMWIAFLLWIFFRIPGDTAFLMITTIFGSVLSYRMDVPVRRLYWPMTKAALIASGCYFLVMPMLSSYWGLGTMLFCTSFYTSYCYSSLEQVLNRAFSLIMLASITAISDVQTYTVTHPLNVTLMFAIVITLLSLIMAFCPSSNPKTLCLWLLRHYFRQLRFVFRWMGRTPQGLTGWIRYRSEHFYSGGDWLLTSNRLTPLLTKLQASPSAAERNTPLRDLIYSLESMSYRLSMLLESTNDRRLRRLLSHIPASECLDPLLSHLNIWIKSPEMADKKRQQPLSP</sequence>
<evidence type="ECO:0000313" key="9">
    <source>
        <dbReference type="Proteomes" id="UP001500604"/>
    </source>
</evidence>
<keyword evidence="3" id="KW-1003">Cell membrane</keyword>
<keyword evidence="2" id="KW-0813">Transport</keyword>
<proteinExistence type="predicted"/>
<protein>
    <recommendedName>
        <fullName evidence="10">FUSC family protein</fullName>
    </recommendedName>
</protein>
<dbReference type="EMBL" id="BAABFL010000463">
    <property type="protein sequence ID" value="GAA4651811.1"/>
    <property type="molecule type" value="Genomic_DNA"/>
</dbReference>
<dbReference type="RefSeq" id="WP_345198261.1">
    <property type="nucleotide sequence ID" value="NZ_BAABFL010000463.1"/>
</dbReference>
<feature type="transmembrane region" description="Helical" evidence="7">
    <location>
        <begin position="134"/>
        <end position="156"/>
    </location>
</feature>
<organism evidence="8 9">
    <name type="scientific">Kistimonas scapharcae</name>
    <dbReference type="NCBI Taxonomy" id="1036133"/>
    <lineage>
        <taxon>Bacteria</taxon>
        <taxon>Pseudomonadati</taxon>
        <taxon>Pseudomonadota</taxon>
        <taxon>Gammaproteobacteria</taxon>
        <taxon>Oceanospirillales</taxon>
        <taxon>Endozoicomonadaceae</taxon>
        <taxon>Kistimonas</taxon>
    </lineage>
</organism>
<feature type="transmembrane region" description="Helical" evidence="7">
    <location>
        <begin position="9"/>
        <end position="27"/>
    </location>
</feature>
<comment type="subcellular location">
    <subcellularLocation>
        <location evidence="1">Cell membrane</location>
        <topology evidence="1">Multi-pass membrane protein</topology>
    </subcellularLocation>
</comment>
<feature type="transmembrane region" description="Helical" evidence="7">
    <location>
        <begin position="497"/>
        <end position="517"/>
    </location>
</feature>
<evidence type="ECO:0000256" key="3">
    <source>
        <dbReference type="ARBA" id="ARBA00022475"/>
    </source>
</evidence>
<feature type="transmembrane region" description="Helical" evidence="7">
    <location>
        <begin position="80"/>
        <end position="97"/>
    </location>
</feature>
<feature type="transmembrane region" description="Helical" evidence="7">
    <location>
        <begin position="104"/>
        <end position="122"/>
    </location>
</feature>
<evidence type="ECO:0000256" key="4">
    <source>
        <dbReference type="ARBA" id="ARBA00022692"/>
    </source>
</evidence>